<dbReference type="InterPro" id="IPR039551">
    <property type="entry name" value="Cho/carn_acyl_trans"/>
</dbReference>
<feature type="active site" description="Proton acceptor" evidence="10">
    <location>
        <position position="1263"/>
    </location>
</feature>
<keyword evidence="8" id="KW-0511">Multifunctional enzyme</keyword>
<dbReference type="Proteomes" id="UP001161017">
    <property type="component" value="Unassembled WGS sequence"/>
</dbReference>
<sequence>MLEPRWKHYVSIDTLPWLPEHRIGNVIVFPGAAYLCLAIEAARQFHEDLPPGSNHSFVLRNIKFLRRLIIPESPEIIEMQLSLTHPLRPTDVDGSVEWEFRITAAAADNNWHLHCTGTMSIEHTRIFDLEEEEVMAHRQSPSKAAILKLMEKDHEIWESAQLYTKLSNHGNAYGASFAAVTSYHQFLDARQISADVQVPDIRSTMPTKQMEPNVIHPTTLDAVMHSSVPLYIASKGSGPVMPVSIEEVYISSGFPSSQENRLLVSSMLTSDGPRSATFETVVFSNDQGSSSQPVAMISAMKLRGFGLESSPPINICQSSLASWKLNWKAHPGFSPRTKETNGFASPARKAVFIGTFQDISGYASDLYHSLVPLLQDDGFSTHVTSWELDHNDERAIYIVLDFDQQPFLLTQSETKFKAITRLVRGKTKVFWISAPGPQASDVEPERSLITGFGRTAHAENEHLSLTIFHIKQSQDLKSSKMFKTLAQAIREAFDIDNEPLQREREYSYQDGELLIPRLVKGPAVPHLEYQIPAEQSDRERHYTDKDHSMSLETILHPNATYVLAGGLANIGQRLSKLMVDRGARQIVALSRRTGVEDIEHHINQELSMIAVGATFRAITCDIADKTQVAALVQKLSDEGLPPVKGVIQAAVVLQDQTLRDMSLEDFQVPLATKVYGTRNLHDAFSGSDLDLFVTLSSAIGVIGTDGQATYAAGNTFQDAFPDSQPRSHTHYMSIDIGTVADTQANTEVRNKSLRRAGLIPIENNQLLGALYYSMSTKARDSDLKQIVIGFDGNSLLRTKGTNATAQSAMFSEVFNGVNAKLATDDTTQMSQPSKADSESATETTFQQHTRIVRSITQKISSLITSGNGEISTNKSLTELGLDSLLAIDLKSWILNEFQVDLSAPDILGKASITALAGTVISHLQPTNKGLSPGTSPSRDGNNAGVITPAEVASLAKPAAISKASKLPELPLPDLETTLIMFLSSRESFLSHEEYEATSEKIKDFLDRGSKGQELQRRLQAGLEDPSTEHWQSDLYAKGIYLQRRDAIHPFYNFYCGHTIDAPSHTQAQRAAIIATTAFAFKQDLEAGSLEQDQLNGEPLCMSSLQWLFNANRQPGIGLDSMCRCPGNDYVLVLKQVELFQIQLRKGGQNASLQEMEATFDAIISRFEMFDDKLLHSSPAALISDKRSSWARSRRELQAIPCNAAALEVIEKAAFMICLDKQSPEDPSQRINQFFLGDPQMRWSDKTLQFVVCPNGTSAMICEHTRLDGMSVRSFNRRITDAIRAYHPVNAAIRAPPNSTLIATTPLMSSLIFITPNRLHKHRKNLSGPFNHNLQQKYELIHSAIPSLGSSYLRTHNLPAKASYQIILQLAFRLYYGHNPPSWESISVAHFRGGRIDWVQAVTPPVTRFCTAAASALNAFCFLPPVPISKRQSLFREAVVSHADLAMRISQGHGFLAHLHCLHAALREGEEEPELFKTQAWLDTRVQAPKQIKTDCLEGTLMQETAVYLKDADDIFVHYEVDEGQGRFFVQTWPGKAERFVGCFERAAGVVGEFLEGGGGAVSEG</sequence>
<keyword evidence="9" id="KW-0012">Acyltransferase</keyword>
<dbReference type="Gene3D" id="3.40.50.720">
    <property type="entry name" value="NAD(P)-binding Rossmann-like Domain"/>
    <property type="match status" value="1"/>
</dbReference>
<dbReference type="SUPFAM" id="SSF51735">
    <property type="entry name" value="NAD(P)-binding Rossmann-fold domains"/>
    <property type="match status" value="1"/>
</dbReference>
<dbReference type="InterPro" id="IPR042104">
    <property type="entry name" value="PKS_dehydratase_sf"/>
</dbReference>
<keyword evidence="5" id="KW-0808">Transferase</keyword>
<dbReference type="InterPro" id="IPR020806">
    <property type="entry name" value="PKS_PP-bd"/>
</dbReference>
<dbReference type="InterPro" id="IPR042231">
    <property type="entry name" value="Cho/carn_acyl_trans_2"/>
</dbReference>
<dbReference type="Gene3D" id="3.30.559.10">
    <property type="entry name" value="Chloramphenicol acetyltransferase-like domain"/>
    <property type="match status" value="1"/>
</dbReference>
<dbReference type="InterPro" id="IPR020807">
    <property type="entry name" value="PKS_DH"/>
</dbReference>
<feature type="region of interest" description="Disordered" evidence="12">
    <location>
        <begin position="924"/>
        <end position="944"/>
    </location>
</feature>
<dbReference type="SUPFAM" id="SSF52777">
    <property type="entry name" value="CoA-dependent acyltransferases"/>
    <property type="match status" value="2"/>
</dbReference>
<name>A0AA43QQI3_9LECA</name>
<dbReference type="Gene3D" id="1.10.1200.10">
    <property type="entry name" value="ACP-like"/>
    <property type="match status" value="1"/>
</dbReference>
<dbReference type="InterPro" id="IPR042572">
    <property type="entry name" value="Carn_acyl_trans_N"/>
</dbReference>
<dbReference type="InterPro" id="IPR036291">
    <property type="entry name" value="NAD(P)-bd_dom_sf"/>
</dbReference>
<dbReference type="Pfam" id="PF14765">
    <property type="entry name" value="PS-DH"/>
    <property type="match status" value="1"/>
</dbReference>
<keyword evidence="3" id="KW-0596">Phosphopantetheine</keyword>
<dbReference type="Gene3D" id="3.10.129.110">
    <property type="entry name" value="Polyketide synthase dehydratase"/>
    <property type="match status" value="1"/>
</dbReference>
<keyword evidence="7" id="KW-0443">Lipid metabolism</keyword>
<evidence type="ECO:0000256" key="12">
    <source>
        <dbReference type="SAM" id="MobiDB-lite"/>
    </source>
</evidence>
<dbReference type="SUPFAM" id="SSF47336">
    <property type="entry name" value="ACP-like"/>
    <property type="match status" value="1"/>
</dbReference>
<dbReference type="GO" id="GO:0016406">
    <property type="term" value="F:carnitine O-acyltransferase activity"/>
    <property type="evidence" value="ECO:0007669"/>
    <property type="project" value="UniProtKB-ARBA"/>
</dbReference>
<keyword evidence="6" id="KW-0276">Fatty acid metabolism</keyword>
<accession>A0AA43QQI3</accession>
<evidence type="ECO:0000259" key="13">
    <source>
        <dbReference type="PROSITE" id="PS50075"/>
    </source>
</evidence>
<feature type="region of interest" description="C-terminal hotdog fold" evidence="11">
    <location>
        <begin position="154"/>
        <end position="311"/>
    </location>
</feature>
<dbReference type="InterPro" id="IPR049900">
    <property type="entry name" value="PKS_mFAS_DH"/>
</dbReference>
<evidence type="ECO:0000256" key="5">
    <source>
        <dbReference type="ARBA" id="ARBA00022679"/>
    </source>
</evidence>
<dbReference type="SMART" id="SM00823">
    <property type="entry name" value="PKS_PP"/>
    <property type="match status" value="1"/>
</dbReference>
<dbReference type="PANTHER" id="PTHR43775">
    <property type="entry name" value="FATTY ACID SYNTHASE"/>
    <property type="match status" value="1"/>
</dbReference>
<keyword evidence="16" id="KW-1185">Reference proteome</keyword>
<feature type="domain" description="Carrier" evidence="13">
    <location>
        <begin position="846"/>
        <end position="923"/>
    </location>
</feature>
<evidence type="ECO:0000259" key="14">
    <source>
        <dbReference type="PROSITE" id="PS52019"/>
    </source>
</evidence>
<dbReference type="InterPro" id="IPR009081">
    <property type="entry name" value="PP-bd_ACP"/>
</dbReference>
<dbReference type="Pfam" id="PF08659">
    <property type="entry name" value="KR"/>
    <property type="match status" value="1"/>
</dbReference>
<dbReference type="InterPro" id="IPR013968">
    <property type="entry name" value="PKS_KR"/>
</dbReference>
<proteinExistence type="inferred from homology"/>
<dbReference type="Pfam" id="PF00755">
    <property type="entry name" value="Carn_acyltransf"/>
    <property type="match status" value="1"/>
</dbReference>
<dbReference type="Pfam" id="PF21089">
    <property type="entry name" value="PKS_DH_N"/>
    <property type="match status" value="1"/>
</dbReference>
<protein>
    <submittedName>
        <fullName evidence="15">Secondary metabolism biosynthetic enzyme</fullName>
    </submittedName>
</protein>
<feature type="domain" description="PKS/mFAS DH" evidence="14">
    <location>
        <begin position="1"/>
        <end position="311"/>
    </location>
</feature>
<feature type="active site" description="Proton donor; for dehydratase activity" evidence="11">
    <location>
        <position position="221"/>
    </location>
</feature>
<dbReference type="PANTHER" id="PTHR43775:SF22">
    <property type="entry name" value="SYNTHASE, PUTATIVE (JCVI)-RELATED"/>
    <property type="match status" value="1"/>
</dbReference>
<feature type="compositionally biased region" description="Polar residues" evidence="12">
    <location>
        <begin position="924"/>
        <end position="940"/>
    </location>
</feature>
<dbReference type="PROSITE" id="PS52019">
    <property type="entry name" value="PKS_MFAS_DH"/>
    <property type="match status" value="1"/>
</dbReference>
<feature type="region of interest" description="N-terminal hotdog fold" evidence="11">
    <location>
        <begin position="1"/>
        <end position="126"/>
    </location>
</feature>
<dbReference type="InterPro" id="IPR049552">
    <property type="entry name" value="PKS_DH_N"/>
</dbReference>
<dbReference type="SMART" id="SM00822">
    <property type="entry name" value="PKS_KR"/>
    <property type="match status" value="1"/>
</dbReference>
<dbReference type="InterPro" id="IPR057326">
    <property type="entry name" value="KR_dom"/>
</dbReference>
<dbReference type="Gene3D" id="3.30.559.70">
    <property type="entry name" value="Choline/Carnitine o-acyltransferase, domain 2"/>
    <property type="match status" value="1"/>
</dbReference>
<dbReference type="PROSITE" id="PS00440">
    <property type="entry name" value="ACYLTRANSF_C_2"/>
    <property type="match status" value="1"/>
</dbReference>
<comment type="similarity">
    <text evidence="1">Belongs to the carnitine/choline acetyltransferase family.</text>
</comment>
<dbReference type="Pfam" id="PF23297">
    <property type="entry name" value="ACP_SdgA_C"/>
    <property type="match status" value="1"/>
</dbReference>
<dbReference type="EMBL" id="JAPUFD010000012">
    <property type="protein sequence ID" value="MDI1490750.1"/>
    <property type="molecule type" value="Genomic_DNA"/>
</dbReference>
<gene>
    <name evidence="15" type="ORF">OHK93_001954</name>
</gene>
<dbReference type="SMART" id="SM00826">
    <property type="entry name" value="PKS_DH"/>
    <property type="match status" value="1"/>
</dbReference>
<evidence type="ECO:0000256" key="8">
    <source>
        <dbReference type="ARBA" id="ARBA00023268"/>
    </source>
</evidence>
<evidence type="ECO:0000256" key="7">
    <source>
        <dbReference type="ARBA" id="ARBA00023098"/>
    </source>
</evidence>
<feature type="region of interest" description="Disordered" evidence="12">
    <location>
        <begin position="825"/>
        <end position="845"/>
    </location>
</feature>
<dbReference type="InterPro" id="IPR023213">
    <property type="entry name" value="CAT-like_dom_sf"/>
</dbReference>
<feature type="active site" description="Proton acceptor; for dehydratase activity" evidence="11">
    <location>
        <position position="21"/>
    </location>
</feature>
<evidence type="ECO:0000313" key="16">
    <source>
        <dbReference type="Proteomes" id="UP001161017"/>
    </source>
</evidence>
<dbReference type="GO" id="GO:0031177">
    <property type="term" value="F:phosphopantetheine binding"/>
    <property type="evidence" value="ECO:0007669"/>
    <property type="project" value="InterPro"/>
</dbReference>
<keyword evidence="4" id="KW-0597">Phosphoprotein</keyword>
<dbReference type="InterPro" id="IPR000542">
    <property type="entry name" value="Carn_acyl_trans"/>
</dbReference>
<evidence type="ECO:0000256" key="6">
    <source>
        <dbReference type="ARBA" id="ARBA00022832"/>
    </source>
</evidence>
<dbReference type="InterPro" id="IPR050091">
    <property type="entry name" value="PKS_NRPS_Biosynth_Enz"/>
</dbReference>
<dbReference type="GO" id="GO:0006633">
    <property type="term" value="P:fatty acid biosynthetic process"/>
    <property type="evidence" value="ECO:0007669"/>
    <property type="project" value="TreeGrafter"/>
</dbReference>
<evidence type="ECO:0000256" key="3">
    <source>
        <dbReference type="ARBA" id="ARBA00022450"/>
    </source>
</evidence>
<dbReference type="Gene3D" id="1.10.275.20">
    <property type="entry name" value="Choline/Carnitine o-acyltransferase"/>
    <property type="match status" value="1"/>
</dbReference>
<evidence type="ECO:0000256" key="9">
    <source>
        <dbReference type="ARBA" id="ARBA00023315"/>
    </source>
</evidence>
<reference evidence="15" key="1">
    <citation type="journal article" date="2023" name="Genome Biol. Evol.">
        <title>First Whole Genome Sequence and Flow Cytometry Genome Size Data for the Lichen-Forming Fungus Ramalina farinacea (Ascomycota).</title>
        <authorList>
            <person name="Llewellyn T."/>
            <person name="Mian S."/>
            <person name="Hill R."/>
            <person name="Leitch I.J."/>
            <person name="Gaya E."/>
        </authorList>
    </citation>
    <scope>NUCLEOTIDE SEQUENCE</scope>
    <source>
        <strain evidence="15">LIQ254RAFAR</strain>
    </source>
</reference>
<dbReference type="GO" id="GO:0044550">
    <property type="term" value="P:secondary metabolite biosynthetic process"/>
    <property type="evidence" value="ECO:0007669"/>
    <property type="project" value="UniProtKB-ARBA"/>
</dbReference>
<evidence type="ECO:0000256" key="4">
    <source>
        <dbReference type="ARBA" id="ARBA00022553"/>
    </source>
</evidence>
<evidence type="ECO:0000256" key="2">
    <source>
        <dbReference type="ARBA" id="ARBA00022448"/>
    </source>
</evidence>
<dbReference type="InterPro" id="IPR049551">
    <property type="entry name" value="PKS_DH_C"/>
</dbReference>
<dbReference type="PROSITE" id="PS50075">
    <property type="entry name" value="CARRIER"/>
    <property type="match status" value="1"/>
</dbReference>
<dbReference type="GO" id="GO:0004312">
    <property type="term" value="F:fatty acid synthase activity"/>
    <property type="evidence" value="ECO:0007669"/>
    <property type="project" value="TreeGrafter"/>
</dbReference>
<evidence type="ECO:0000256" key="11">
    <source>
        <dbReference type="PROSITE-ProRule" id="PRU01363"/>
    </source>
</evidence>
<comment type="caution">
    <text evidence="15">The sequence shown here is derived from an EMBL/GenBank/DDBJ whole genome shotgun (WGS) entry which is preliminary data.</text>
</comment>
<keyword evidence="2" id="KW-0813">Transport</keyword>
<evidence type="ECO:0000256" key="10">
    <source>
        <dbReference type="PIRSR" id="PIRSR600542-1"/>
    </source>
</evidence>
<dbReference type="InterPro" id="IPR036736">
    <property type="entry name" value="ACP-like_sf"/>
</dbReference>
<evidence type="ECO:0000256" key="1">
    <source>
        <dbReference type="ARBA" id="ARBA00005232"/>
    </source>
</evidence>
<organism evidence="15 16">
    <name type="scientific">Ramalina farinacea</name>
    <dbReference type="NCBI Taxonomy" id="258253"/>
    <lineage>
        <taxon>Eukaryota</taxon>
        <taxon>Fungi</taxon>
        <taxon>Dikarya</taxon>
        <taxon>Ascomycota</taxon>
        <taxon>Pezizomycotina</taxon>
        <taxon>Lecanoromycetes</taxon>
        <taxon>OSLEUM clade</taxon>
        <taxon>Lecanoromycetidae</taxon>
        <taxon>Lecanorales</taxon>
        <taxon>Lecanorineae</taxon>
        <taxon>Ramalinaceae</taxon>
        <taxon>Ramalina</taxon>
    </lineage>
</organism>
<evidence type="ECO:0000313" key="15">
    <source>
        <dbReference type="EMBL" id="MDI1490750.1"/>
    </source>
</evidence>